<name>A0A9W4XR08_9PLEO</name>
<reference evidence="2" key="1">
    <citation type="submission" date="2023-01" db="EMBL/GenBank/DDBJ databases">
        <authorList>
            <person name="Van Ghelder C."/>
            <person name="Rancurel C."/>
        </authorList>
    </citation>
    <scope>NUCLEOTIDE SEQUENCE</scope>
    <source>
        <strain evidence="2">CNCM I-4278</strain>
    </source>
</reference>
<feature type="compositionally biased region" description="Basic and acidic residues" evidence="1">
    <location>
        <begin position="197"/>
        <end position="208"/>
    </location>
</feature>
<protein>
    <recommendedName>
        <fullName evidence="4">PWWP domain-containing protein</fullName>
    </recommendedName>
</protein>
<comment type="caution">
    <text evidence="2">The sequence shown here is derived from an EMBL/GenBank/DDBJ whole genome shotgun (WGS) entry which is preliminary data.</text>
</comment>
<feature type="compositionally biased region" description="Low complexity" evidence="1">
    <location>
        <begin position="153"/>
        <end position="177"/>
    </location>
</feature>
<dbReference type="EMBL" id="CAOQHR010000010">
    <property type="protein sequence ID" value="CAI6340458.1"/>
    <property type="molecule type" value="Genomic_DNA"/>
</dbReference>
<evidence type="ECO:0000256" key="1">
    <source>
        <dbReference type="SAM" id="MobiDB-lite"/>
    </source>
</evidence>
<sequence>MVLRTVGSYILYKQTGGPKWPALVCPKDLAPSSVVENQPHGFYILIMVVKEKPEFKYIQPGEDCLFNPFEVASEVGNEALEIAYDLVEIAMEIGGDQIAYWRMYLKDHSQSMVIDNRGTNDGDQVHHAANTPRNAAKRRRDSDCYNEIEENNRNNYIKRGESSSSGTLSPHSSPLSLQDQQTQRPTHPMFSNALPHESNRAKRPRIDQGDIVDGDLGENRNYVKFVVGPERHIFFIPKKAIDGRSYFSNPHLGYMRTLGDEGWGIEIPSLASIDPDSFQYVASYLENGDFGITCFSEENRGASFAECVQAWEVACTLGMHDLLEHILDKLPCTAPWDPAEVLSFTTIAFRKDEDMGGMLPEEIKTLRTNLTDYISLQYYDIARSFGAAFLDKLEEFPEMAEVVHSKVAKLDESRKRAEDIRRIGDDG</sequence>
<evidence type="ECO:0008006" key="4">
    <source>
        <dbReference type="Google" id="ProtNLM"/>
    </source>
</evidence>
<proteinExistence type="predicted"/>
<evidence type="ECO:0000313" key="3">
    <source>
        <dbReference type="Proteomes" id="UP001152607"/>
    </source>
</evidence>
<dbReference type="OrthoDB" id="3767798at2759"/>
<accession>A0A9W4XR08</accession>
<feature type="region of interest" description="Disordered" evidence="1">
    <location>
        <begin position="115"/>
        <end position="212"/>
    </location>
</feature>
<evidence type="ECO:0000313" key="2">
    <source>
        <dbReference type="EMBL" id="CAI6340458.1"/>
    </source>
</evidence>
<gene>
    <name evidence="2" type="ORF">PDIGIT_LOCUS13634</name>
</gene>
<keyword evidence="3" id="KW-1185">Reference proteome</keyword>
<dbReference type="AlphaFoldDB" id="A0A9W4XR08"/>
<dbReference type="Proteomes" id="UP001152607">
    <property type="component" value="Unassembled WGS sequence"/>
</dbReference>
<organism evidence="2 3">
    <name type="scientific">Periconia digitata</name>
    <dbReference type="NCBI Taxonomy" id="1303443"/>
    <lineage>
        <taxon>Eukaryota</taxon>
        <taxon>Fungi</taxon>
        <taxon>Dikarya</taxon>
        <taxon>Ascomycota</taxon>
        <taxon>Pezizomycotina</taxon>
        <taxon>Dothideomycetes</taxon>
        <taxon>Pleosporomycetidae</taxon>
        <taxon>Pleosporales</taxon>
        <taxon>Massarineae</taxon>
        <taxon>Periconiaceae</taxon>
        <taxon>Periconia</taxon>
    </lineage>
</organism>